<dbReference type="GO" id="GO:2001070">
    <property type="term" value="F:starch binding"/>
    <property type="evidence" value="ECO:0007669"/>
    <property type="project" value="InterPro"/>
</dbReference>
<organism evidence="2 3">
    <name type="scientific">Pelotomaculum schinkii</name>
    <dbReference type="NCBI Taxonomy" id="78350"/>
    <lineage>
        <taxon>Bacteria</taxon>
        <taxon>Bacillati</taxon>
        <taxon>Bacillota</taxon>
        <taxon>Clostridia</taxon>
        <taxon>Eubacteriales</taxon>
        <taxon>Desulfotomaculaceae</taxon>
        <taxon>Pelotomaculum</taxon>
    </lineage>
</organism>
<dbReference type="SMART" id="SM01066">
    <property type="entry name" value="CBM_25"/>
    <property type="match status" value="1"/>
</dbReference>
<dbReference type="InterPro" id="IPR005085">
    <property type="entry name" value="CBM25"/>
</dbReference>
<comment type="caution">
    <text evidence="2">The sequence shown here is derived from an EMBL/GenBank/DDBJ whole genome shotgun (WGS) entry which is preliminary data.</text>
</comment>
<accession>A0A4Y7R576</accession>
<dbReference type="AlphaFoldDB" id="A0A4Y7R576"/>
<evidence type="ECO:0000259" key="1">
    <source>
        <dbReference type="SMART" id="SM01066"/>
    </source>
</evidence>
<dbReference type="InterPro" id="IPR013783">
    <property type="entry name" value="Ig-like_fold"/>
</dbReference>
<feature type="domain" description="Carbohydrate binding module family 25" evidence="1">
    <location>
        <begin position="25"/>
        <end position="107"/>
    </location>
</feature>
<keyword evidence="3" id="KW-1185">Reference proteome</keyword>
<gene>
    <name evidence="2" type="ORF">Psch_03880</name>
</gene>
<protein>
    <submittedName>
        <fullName evidence="2">Carbohydrate binding domain (Family 25)</fullName>
    </submittedName>
</protein>
<proteinExistence type="predicted"/>
<name>A0A4Y7R576_9FIRM</name>
<reference evidence="2 3" key="1">
    <citation type="journal article" date="2018" name="Environ. Microbiol.">
        <title>Novel energy conservation strategies and behaviour of Pelotomaculum schinkii driving syntrophic propionate catabolism.</title>
        <authorList>
            <person name="Hidalgo-Ahumada C.A.P."/>
            <person name="Nobu M.K."/>
            <person name="Narihiro T."/>
            <person name="Tamaki H."/>
            <person name="Liu W.T."/>
            <person name="Kamagata Y."/>
            <person name="Stams A.J.M."/>
            <person name="Imachi H."/>
            <person name="Sousa D.Z."/>
        </authorList>
    </citation>
    <scope>NUCLEOTIDE SEQUENCE [LARGE SCALE GENOMIC DNA]</scope>
    <source>
        <strain evidence="2 3">HH</strain>
    </source>
</reference>
<dbReference type="Gene3D" id="2.60.40.10">
    <property type="entry name" value="Immunoglobulins"/>
    <property type="match status" value="1"/>
</dbReference>
<dbReference type="RefSeq" id="WP_134216797.1">
    <property type="nucleotide sequence ID" value="NZ_QFGA01000004.1"/>
</dbReference>
<dbReference type="Pfam" id="PF16760">
    <property type="entry name" value="CBM53"/>
    <property type="match status" value="1"/>
</dbReference>
<dbReference type="Proteomes" id="UP000298324">
    <property type="component" value="Unassembled WGS sequence"/>
</dbReference>
<dbReference type="EMBL" id="QFGA01000004">
    <property type="protein sequence ID" value="TEB04158.1"/>
    <property type="molecule type" value="Genomic_DNA"/>
</dbReference>
<evidence type="ECO:0000313" key="3">
    <source>
        <dbReference type="Proteomes" id="UP000298324"/>
    </source>
</evidence>
<evidence type="ECO:0000313" key="2">
    <source>
        <dbReference type="EMBL" id="TEB04158.1"/>
    </source>
</evidence>
<sequence length="108" mass="12466">MSSIKPFTYSHSIQGVQVKPLSEDGRHVSILYKGLLANQGAASVYLHYGYGEQQDWLETIDQPMEQRNDGWEKAVRLEKGNQLNFCFKDNSNHWDNNNGTNWAYRISE</sequence>